<evidence type="ECO:0008006" key="4">
    <source>
        <dbReference type="Google" id="ProtNLM"/>
    </source>
</evidence>
<reference evidence="3" key="1">
    <citation type="journal article" date="2014" name="Nat. Genet.">
        <title>Genome of the human hookworm Necator americanus.</title>
        <authorList>
            <person name="Tang Y.T."/>
            <person name="Gao X."/>
            <person name="Rosa B.A."/>
            <person name="Abubucker S."/>
            <person name="Hallsworth-Pepin K."/>
            <person name="Martin J."/>
            <person name="Tyagi R."/>
            <person name="Heizer E."/>
            <person name="Zhang X."/>
            <person name="Bhonagiri-Palsikar V."/>
            <person name="Minx P."/>
            <person name="Warren W.C."/>
            <person name="Wang Q."/>
            <person name="Zhan B."/>
            <person name="Hotez P.J."/>
            <person name="Sternberg P.W."/>
            <person name="Dougall A."/>
            <person name="Gaze S.T."/>
            <person name="Mulvenna J."/>
            <person name="Sotillo J."/>
            <person name="Ranganathan S."/>
            <person name="Rabelo E.M."/>
            <person name="Wilson R.K."/>
            <person name="Felgner P.L."/>
            <person name="Bethony J."/>
            <person name="Hawdon J.M."/>
            <person name="Gasser R.B."/>
            <person name="Loukas A."/>
            <person name="Mitreva M."/>
        </authorList>
    </citation>
    <scope>NUCLEOTIDE SEQUENCE [LARGE SCALE GENOMIC DNA]</scope>
</reference>
<keyword evidence="1" id="KW-1133">Transmembrane helix</keyword>
<proteinExistence type="predicted"/>
<dbReference type="AlphaFoldDB" id="W2TM28"/>
<feature type="non-terminal residue" evidence="2">
    <location>
        <position position="1"/>
    </location>
</feature>
<dbReference type="EMBL" id="KI658543">
    <property type="protein sequence ID" value="ETN82191.1"/>
    <property type="molecule type" value="Genomic_DNA"/>
</dbReference>
<evidence type="ECO:0000313" key="2">
    <source>
        <dbReference type="EMBL" id="ETN82191.1"/>
    </source>
</evidence>
<dbReference type="OrthoDB" id="10485774at2759"/>
<evidence type="ECO:0000313" key="3">
    <source>
        <dbReference type="Proteomes" id="UP000053676"/>
    </source>
</evidence>
<feature type="transmembrane region" description="Helical" evidence="1">
    <location>
        <begin position="33"/>
        <end position="53"/>
    </location>
</feature>
<dbReference type="Proteomes" id="UP000053676">
    <property type="component" value="Unassembled WGS sequence"/>
</dbReference>
<dbReference type="KEGG" id="nai:NECAME_17770"/>
<gene>
    <name evidence="2" type="ORF">NECAME_17770</name>
</gene>
<organism evidence="2 3">
    <name type="scientific">Necator americanus</name>
    <name type="common">Human hookworm</name>
    <dbReference type="NCBI Taxonomy" id="51031"/>
    <lineage>
        <taxon>Eukaryota</taxon>
        <taxon>Metazoa</taxon>
        <taxon>Ecdysozoa</taxon>
        <taxon>Nematoda</taxon>
        <taxon>Chromadorea</taxon>
        <taxon>Rhabditida</taxon>
        <taxon>Rhabditina</taxon>
        <taxon>Rhabditomorpha</taxon>
        <taxon>Strongyloidea</taxon>
        <taxon>Ancylostomatidae</taxon>
        <taxon>Bunostominae</taxon>
        <taxon>Necator</taxon>
    </lineage>
</organism>
<accession>W2TM28</accession>
<keyword evidence="1" id="KW-0472">Membrane</keyword>
<feature type="transmembrane region" description="Helical" evidence="1">
    <location>
        <begin position="59"/>
        <end position="81"/>
    </location>
</feature>
<evidence type="ECO:0000256" key="1">
    <source>
        <dbReference type="SAM" id="Phobius"/>
    </source>
</evidence>
<sequence length="120" mass="14177">DNRDRQLIFREAYTFPENQNAKSLGLFRDQFQATINSALYLSMLGLFCIADYLDDDTIKFFLTVIGWQLWLGATPYCIIVLQKEFQQPIRKLWRKIARRSEISGFQLTTEVISKFPTRHH</sequence>
<keyword evidence="1" id="KW-0812">Transmembrane</keyword>
<name>W2TM28_NECAM</name>
<protein>
    <recommendedName>
        <fullName evidence="4">7TM GPCR serpentine receptor class x (Srx) domain-containing protein</fullName>
    </recommendedName>
</protein>
<keyword evidence="3" id="KW-1185">Reference proteome</keyword>